<dbReference type="EMBL" id="QGTJ01000007">
    <property type="protein sequence ID" value="PWV60638.1"/>
    <property type="molecule type" value="Genomic_DNA"/>
</dbReference>
<feature type="domain" description="Single Cache" evidence="7">
    <location>
        <begin position="29"/>
        <end position="153"/>
    </location>
</feature>
<evidence type="ECO:0000313" key="8">
    <source>
        <dbReference type="EMBL" id="PWV60638.1"/>
    </source>
</evidence>
<dbReference type="AlphaFoldDB" id="A0A317MTL2"/>
<evidence type="ECO:0000313" key="9">
    <source>
        <dbReference type="Proteomes" id="UP000246569"/>
    </source>
</evidence>
<dbReference type="RefSeq" id="WP_170123612.1">
    <property type="nucleotide sequence ID" value="NZ_QGTJ01000007.1"/>
</dbReference>
<reference evidence="8 9" key="1">
    <citation type="submission" date="2018-05" db="EMBL/GenBank/DDBJ databases">
        <title>Genomic Encyclopedia of Type Strains, Phase IV (KMG-IV): sequencing the most valuable type-strain genomes for metagenomic binning, comparative biology and taxonomic classification.</title>
        <authorList>
            <person name="Goeker M."/>
        </authorList>
    </citation>
    <scope>NUCLEOTIDE SEQUENCE [LARGE SCALE GENOMIC DNA]</scope>
    <source>
        <strain evidence="8 9">DSM 23606</strain>
    </source>
</reference>
<keyword evidence="2" id="KW-1003">Cell membrane</keyword>
<keyword evidence="5" id="KW-0472">Membrane</keyword>
<evidence type="ECO:0000256" key="5">
    <source>
        <dbReference type="ARBA" id="ARBA00023136"/>
    </source>
</evidence>
<evidence type="ECO:0000256" key="4">
    <source>
        <dbReference type="ARBA" id="ARBA00022989"/>
    </source>
</evidence>
<evidence type="ECO:0000259" key="7">
    <source>
        <dbReference type="Pfam" id="PF17200"/>
    </source>
</evidence>
<dbReference type="Pfam" id="PF17200">
    <property type="entry name" value="sCache_2"/>
    <property type="match status" value="1"/>
</dbReference>
<dbReference type="Gene3D" id="3.30.450.20">
    <property type="entry name" value="PAS domain"/>
    <property type="match status" value="1"/>
</dbReference>
<keyword evidence="3" id="KW-0812">Transmembrane</keyword>
<name>A0A317MTL2_9GAMM</name>
<feature type="chain" id="PRO_5016333019" evidence="6">
    <location>
        <begin position="18"/>
        <end position="156"/>
    </location>
</feature>
<dbReference type="InterPro" id="IPR033480">
    <property type="entry name" value="sCache_2"/>
</dbReference>
<dbReference type="Proteomes" id="UP000246569">
    <property type="component" value="Unassembled WGS sequence"/>
</dbReference>
<evidence type="ECO:0000256" key="1">
    <source>
        <dbReference type="ARBA" id="ARBA00004651"/>
    </source>
</evidence>
<evidence type="ECO:0000256" key="2">
    <source>
        <dbReference type="ARBA" id="ARBA00022475"/>
    </source>
</evidence>
<organism evidence="8 9">
    <name type="scientific">Plasticicumulans acidivorans</name>
    <dbReference type="NCBI Taxonomy" id="886464"/>
    <lineage>
        <taxon>Bacteria</taxon>
        <taxon>Pseudomonadati</taxon>
        <taxon>Pseudomonadota</taxon>
        <taxon>Gammaproteobacteria</taxon>
        <taxon>Candidatus Competibacteraceae</taxon>
        <taxon>Plasticicumulans</taxon>
    </lineage>
</organism>
<comment type="subcellular location">
    <subcellularLocation>
        <location evidence="1">Cell membrane</location>
        <topology evidence="1">Multi-pass membrane protein</topology>
    </subcellularLocation>
</comment>
<gene>
    <name evidence="8" type="ORF">C7443_107213</name>
</gene>
<keyword evidence="9" id="KW-1185">Reference proteome</keyword>
<dbReference type="GO" id="GO:0005886">
    <property type="term" value="C:plasma membrane"/>
    <property type="evidence" value="ECO:0007669"/>
    <property type="project" value="UniProtKB-SubCell"/>
</dbReference>
<keyword evidence="4" id="KW-1133">Transmembrane helix</keyword>
<protein>
    <submittedName>
        <fullName evidence="8">Single cache domain-containing protein</fullName>
    </submittedName>
</protein>
<comment type="caution">
    <text evidence="8">The sequence shown here is derived from an EMBL/GenBank/DDBJ whole genome shotgun (WGS) entry which is preliminary data.</text>
</comment>
<keyword evidence="6" id="KW-0732">Signal</keyword>
<evidence type="ECO:0000256" key="6">
    <source>
        <dbReference type="SAM" id="SignalP"/>
    </source>
</evidence>
<sequence>MKAVKFLSALMTSTVLAFSMVSAAHAWSTEKEARTLLKDAETYIQEKGQEAALAEFSKNPGPFVRNDLYVFALDEKGNYLASGADSRLIGKPIMAADAAGNPVGPRILEVANKSPAGGDVEYMWLNRSVNKVQKKVSHVKRVGDIVIGVGNYLPNN</sequence>
<accession>A0A317MTL2</accession>
<proteinExistence type="predicted"/>
<feature type="signal peptide" evidence="6">
    <location>
        <begin position="1"/>
        <end position="17"/>
    </location>
</feature>
<evidence type="ECO:0000256" key="3">
    <source>
        <dbReference type="ARBA" id="ARBA00022692"/>
    </source>
</evidence>